<feature type="signal peptide" evidence="2">
    <location>
        <begin position="1"/>
        <end position="26"/>
    </location>
</feature>
<gene>
    <name evidence="3" type="ORF">LTRI10_LOCUS26086</name>
</gene>
<dbReference type="PANTHER" id="PTHR35290">
    <property type="entry name" value="PROTEIN CASPARIAN STRIP INTEGRITY FACTOR 1-RELATED"/>
    <property type="match status" value="1"/>
</dbReference>
<protein>
    <submittedName>
        <fullName evidence="3">Uncharacterized protein</fullName>
    </submittedName>
</protein>
<keyword evidence="4" id="KW-1185">Reference proteome</keyword>
<keyword evidence="2" id="KW-0732">Signal</keyword>
<reference evidence="3 4" key="1">
    <citation type="submission" date="2024-04" db="EMBL/GenBank/DDBJ databases">
        <authorList>
            <person name="Fracassetti M."/>
        </authorList>
    </citation>
    <scope>NUCLEOTIDE SEQUENCE [LARGE SCALE GENOMIC DNA]</scope>
</reference>
<name>A0AAV2EG08_9ROSI</name>
<organism evidence="3 4">
    <name type="scientific">Linum trigynum</name>
    <dbReference type="NCBI Taxonomy" id="586398"/>
    <lineage>
        <taxon>Eukaryota</taxon>
        <taxon>Viridiplantae</taxon>
        <taxon>Streptophyta</taxon>
        <taxon>Embryophyta</taxon>
        <taxon>Tracheophyta</taxon>
        <taxon>Spermatophyta</taxon>
        <taxon>Magnoliopsida</taxon>
        <taxon>eudicotyledons</taxon>
        <taxon>Gunneridae</taxon>
        <taxon>Pentapetalae</taxon>
        <taxon>rosids</taxon>
        <taxon>fabids</taxon>
        <taxon>Malpighiales</taxon>
        <taxon>Linaceae</taxon>
        <taxon>Linum</taxon>
    </lineage>
</organism>
<feature type="region of interest" description="Disordered" evidence="1">
    <location>
        <begin position="28"/>
        <end position="54"/>
    </location>
</feature>
<dbReference type="EMBL" id="OZ034817">
    <property type="protein sequence ID" value="CAL1384916.1"/>
    <property type="molecule type" value="Genomic_DNA"/>
</dbReference>
<sequence>MEVHYSLKKLGSMMLLLLLITAPSLAAGGRGSSFEEGAAAATPSFEEKTSRGGAVHERALQVANTNDYVNYEPTPTFSKPPRKVIPN</sequence>
<feature type="compositionally biased region" description="Basic and acidic residues" evidence="1">
    <location>
        <begin position="45"/>
        <end position="54"/>
    </location>
</feature>
<proteinExistence type="predicted"/>
<evidence type="ECO:0000256" key="1">
    <source>
        <dbReference type="SAM" id="MobiDB-lite"/>
    </source>
</evidence>
<evidence type="ECO:0000256" key="2">
    <source>
        <dbReference type="SAM" id="SignalP"/>
    </source>
</evidence>
<evidence type="ECO:0000313" key="3">
    <source>
        <dbReference type="EMBL" id="CAL1384916.1"/>
    </source>
</evidence>
<dbReference type="PANTHER" id="PTHR35290:SF2">
    <property type="entry name" value="PROTEIN CASPARIAN STRIP INTEGRITY FACTOR 1"/>
    <property type="match status" value="1"/>
</dbReference>
<dbReference type="AlphaFoldDB" id="A0AAV2EG08"/>
<feature type="chain" id="PRO_5043685164" evidence="2">
    <location>
        <begin position="27"/>
        <end position="87"/>
    </location>
</feature>
<evidence type="ECO:0000313" key="4">
    <source>
        <dbReference type="Proteomes" id="UP001497516"/>
    </source>
</evidence>
<dbReference type="InterPro" id="IPR038974">
    <property type="entry name" value="CIF1/2"/>
</dbReference>
<dbReference type="Proteomes" id="UP001497516">
    <property type="component" value="Chromosome 4"/>
</dbReference>
<accession>A0AAV2EG08</accession>